<dbReference type="InterPro" id="IPR042099">
    <property type="entry name" value="ANL_N_sf"/>
</dbReference>
<reference evidence="2" key="1">
    <citation type="journal article" date="2014" name="Front. Microbiol.">
        <title>High frequency of phylogenetically diverse reductive dehalogenase-homologous genes in deep subseafloor sedimentary metagenomes.</title>
        <authorList>
            <person name="Kawai M."/>
            <person name="Futagami T."/>
            <person name="Toyoda A."/>
            <person name="Takaki Y."/>
            <person name="Nishi S."/>
            <person name="Hori S."/>
            <person name="Arai W."/>
            <person name="Tsubouchi T."/>
            <person name="Morono Y."/>
            <person name="Uchiyama I."/>
            <person name="Ito T."/>
            <person name="Fujiyama A."/>
            <person name="Inagaki F."/>
            <person name="Takami H."/>
        </authorList>
    </citation>
    <scope>NUCLEOTIDE SEQUENCE</scope>
    <source>
        <strain evidence="2">Expedition CK06-06</strain>
    </source>
</reference>
<proteinExistence type="predicted"/>
<dbReference type="Gene3D" id="3.30.559.30">
    <property type="entry name" value="Nonribosomal peptide synthetase, condensation domain"/>
    <property type="match status" value="1"/>
</dbReference>
<comment type="caution">
    <text evidence="2">The sequence shown here is derived from an EMBL/GenBank/DDBJ whole genome shotgun (WGS) entry which is preliminary data.</text>
</comment>
<dbReference type="CDD" id="cd19531">
    <property type="entry name" value="LCL_NRPS-like"/>
    <property type="match status" value="1"/>
</dbReference>
<evidence type="ECO:0000313" key="2">
    <source>
        <dbReference type="EMBL" id="GAG91671.1"/>
    </source>
</evidence>
<protein>
    <recommendedName>
        <fullName evidence="1">Condensation domain-containing protein</fullName>
    </recommendedName>
</protein>
<dbReference type="PANTHER" id="PTHR45398">
    <property type="match status" value="1"/>
</dbReference>
<accession>X1D5C4</accession>
<dbReference type="SUPFAM" id="SSF52777">
    <property type="entry name" value="CoA-dependent acyltransferases"/>
    <property type="match status" value="1"/>
</dbReference>
<dbReference type="GO" id="GO:0003824">
    <property type="term" value="F:catalytic activity"/>
    <property type="evidence" value="ECO:0007669"/>
    <property type="project" value="InterPro"/>
</dbReference>
<dbReference type="EMBL" id="BART01027305">
    <property type="protein sequence ID" value="GAG91671.1"/>
    <property type="molecule type" value="Genomic_DNA"/>
</dbReference>
<sequence>RGHTEPFQLSAEITQQLKALSRQSDTTLFMTLLAAFATLLTRYSGQPQIVIGSPIANRIHTDLEALIGFLVNTLALHLDLSTNPTFQTLLTQVRKVALEAYAHQDIPFEQVVEALQPQRNLSHSPLFQVMLVLQNAPMANLDISGLELTLIEPDSVIAKFDLTLSMTETTEGLAGAFEYNTDLFDVTTIIRMIGHFQTLLIGLLDNPQQLISELPLLTQAEQQQLLAWNNTQTDYPFDKCIHQLFEEQVVKTPDNIAVVFENQHLTYQQLNTKANQ</sequence>
<dbReference type="InterPro" id="IPR001242">
    <property type="entry name" value="Condensation_dom"/>
</dbReference>
<organism evidence="2">
    <name type="scientific">marine sediment metagenome</name>
    <dbReference type="NCBI Taxonomy" id="412755"/>
    <lineage>
        <taxon>unclassified sequences</taxon>
        <taxon>metagenomes</taxon>
        <taxon>ecological metagenomes</taxon>
    </lineage>
</organism>
<dbReference type="PANTHER" id="PTHR45398:SF1">
    <property type="entry name" value="ENZYME, PUTATIVE (JCVI)-RELATED"/>
    <property type="match status" value="1"/>
</dbReference>
<dbReference type="Pfam" id="PF00668">
    <property type="entry name" value="Condensation"/>
    <property type="match status" value="1"/>
</dbReference>
<evidence type="ECO:0000259" key="1">
    <source>
        <dbReference type="Pfam" id="PF00668"/>
    </source>
</evidence>
<name>X1D5C4_9ZZZZ</name>
<dbReference type="SUPFAM" id="SSF56801">
    <property type="entry name" value="Acetyl-CoA synthetase-like"/>
    <property type="match status" value="1"/>
</dbReference>
<dbReference type="Gene3D" id="3.40.50.12780">
    <property type="entry name" value="N-terminal domain of ligase-like"/>
    <property type="match status" value="1"/>
</dbReference>
<gene>
    <name evidence="2" type="ORF">S01H4_48433</name>
</gene>
<feature type="domain" description="Condensation" evidence="1">
    <location>
        <begin position="2"/>
        <end position="226"/>
    </location>
</feature>
<dbReference type="AlphaFoldDB" id="X1D5C4"/>
<feature type="non-terminal residue" evidence="2">
    <location>
        <position position="276"/>
    </location>
</feature>
<feature type="non-terminal residue" evidence="2">
    <location>
        <position position="1"/>
    </location>
</feature>